<evidence type="ECO:0000313" key="6">
    <source>
        <dbReference type="Proteomes" id="UP000664277"/>
    </source>
</evidence>
<dbReference type="Proteomes" id="UP000664277">
    <property type="component" value="Unassembled WGS sequence"/>
</dbReference>
<sequence>MTQPSAPEDDLNRVSLGELSAAHIQTGQINALQNQLTGASIYDPELADRAISLKGLLKDKRFWNTLHTLLALISAAALDTVKNRMGKGSPQSDQRRKRAARVKQALIELGATFIKLGQFLSVRKDIISEELAQELASLQDRVPPFEFEVLEQIIERELGARPEKLFKEFEKTPIASASIGQAHRARLPDGRPVVVKVQRPDLSETFYQDLGYMRFIAKLGPILRPSSDWDAWMALTGEFGRTLFEEIDYLQEGRNADKVRQILKGEKSVRVPRVYWKMTGRRVLTMEYLPGTKIDQVDELKKQGIDPVSIGNNLVQAYMEQVLNAGFFHADPHAGNLAIGPDGRIVIYDFGMVGEISQSQREAILGCIAAVININSQELIKNLVVLGIVKEDAKQESMLRAVEPFIEYYKGKQIKELDFTNLEHDIDQIAMDRSLKLPPSLAYLLRTASTLEGIARSLHPNFSFVEAAKPTVKKWALANPAQAYLALGYLTQGKLFGQRGIFSEEGVLKLFQSKSQSASEASERELSQKLKGLNRKADPLRSSKSEKTELELRERELSQRLQEIRKLEAHLYILKREVKTLRKNRVKLLITVLAACVVSLCYWSFTPKTGIPQYFEFFLIGNGAMVAISIWQLVRPPDLASRKQADRSRGRRR</sequence>
<feature type="coiled-coil region" evidence="2">
    <location>
        <begin position="540"/>
        <end position="584"/>
    </location>
</feature>
<evidence type="ECO:0000256" key="2">
    <source>
        <dbReference type="SAM" id="Coils"/>
    </source>
</evidence>
<keyword evidence="5" id="KW-0418">Kinase</keyword>
<protein>
    <submittedName>
        <fullName evidence="5">AarF/ABC1/UbiB kinase family protein</fullName>
    </submittedName>
</protein>
<comment type="caution">
    <text evidence="5">The sequence shown here is derived from an EMBL/GenBank/DDBJ whole genome shotgun (WGS) entry which is preliminary data.</text>
</comment>
<evidence type="ECO:0000256" key="1">
    <source>
        <dbReference type="ARBA" id="ARBA00009670"/>
    </source>
</evidence>
<dbReference type="PANTHER" id="PTHR10566:SF113">
    <property type="entry name" value="PROTEIN ACTIVITY OF BC1 COMPLEX KINASE 7, CHLOROPLASTIC"/>
    <property type="match status" value="1"/>
</dbReference>
<dbReference type="Gene3D" id="1.10.510.10">
    <property type="entry name" value="Transferase(Phosphotransferase) domain 1"/>
    <property type="match status" value="1"/>
</dbReference>
<dbReference type="SUPFAM" id="SSF56112">
    <property type="entry name" value="Protein kinase-like (PK-like)"/>
    <property type="match status" value="1"/>
</dbReference>
<reference evidence="5" key="1">
    <citation type="submission" date="2021-02" db="EMBL/GenBank/DDBJ databases">
        <title>Genome-Resolved Metagenomics of a Microbial Community Performing Photosynthetic Biological Nutrient Removal.</title>
        <authorList>
            <person name="Mcdaniel E.A."/>
        </authorList>
    </citation>
    <scope>NUCLEOTIDE SEQUENCE</scope>
    <source>
        <strain evidence="5">UWPOB_OBS1</strain>
    </source>
</reference>
<evidence type="ECO:0000256" key="3">
    <source>
        <dbReference type="SAM" id="Phobius"/>
    </source>
</evidence>
<accession>A0A8J7TKQ8</accession>
<dbReference type="GO" id="GO:0016301">
    <property type="term" value="F:kinase activity"/>
    <property type="evidence" value="ECO:0007669"/>
    <property type="project" value="UniProtKB-KW"/>
</dbReference>
<keyword evidence="3" id="KW-0812">Transmembrane</keyword>
<dbReference type="InterPro" id="IPR004147">
    <property type="entry name" value="ABC1_dom"/>
</dbReference>
<keyword evidence="2" id="KW-0175">Coiled coil</keyword>
<dbReference type="PANTHER" id="PTHR10566">
    <property type="entry name" value="CHAPERONE-ACTIVITY OF BC1 COMPLEX CABC1 -RELATED"/>
    <property type="match status" value="1"/>
</dbReference>
<feature type="domain" description="ABC1 atypical kinase-like" evidence="4">
    <location>
        <begin position="138"/>
        <end position="381"/>
    </location>
</feature>
<dbReference type="InterPro" id="IPR011009">
    <property type="entry name" value="Kinase-like_dom_sf"/>
</dbReference>
<comment type="similarity">
    <text evidence="1">Belongs to the protein kinase superfamily. ADCK protein kinase family.</text>
</comment>
<keyword evidence="5" id="KW-0808">Transferase</keyword>
<proteinExistence type="inferred from homology"/>
<evidence type="ECO:0000259" key="4">
    <source>
        <dbReference type="Pfam" id="PF03109"/>
    </source>
</evidence>
<dbReference type="CDD" id="cd05121">
    <property type="entry name" value="ABC1_ADCK3-like"/>
    <property type="match status" value="1"/>
</dbReference>
<dbReference type="AlphaFoldDB" id="A0A8J7TKQ8"/>
<gene>
    <name evidence="5" type="ORF">J0M35_07560</name>
</gene>
<dbReference type="InterPro" id="IPR050154">
    <property type="entry name" value="UbiB_kinase"/>
</dbReference>
<keyword evidence="3" id="KW-1133">Transmembrane helix</keyword>
<feature type="transmembrane region" description="Helical" evidence="3">
    <location>
        <begin position="586"/>
        <end position="605"/>
    </location>
</feature>
<dbReference type="Pfam" id="PF03109">
    <property type="entry name" value="ABC1"/>
    <property type="match status" value="1"/>
</dbReference>
<keyword evidence="3" id="KW-0472">Membrane</keyword>
<evidence type="ECO:0000313" key="5">
    <source>
        <dbReference type="EMBL" id="MBN8660205.1"/>
    </source>
</evidence>
<dbReference type="EMBL" id="JAFLCK010000008">
    <property type="protein sequence ID" value="MBN8660205.1"/>
    <property type="molecule type" value="Genomic_DNA"/>
</dbReference>
<feature type="transmembrane region" description="Helical" evidence="3">
    <location>
        <begin position="617"/>
        <end position="634"/>
    </location>
</feature>
<name>A0A8J7TKQ8_9BACT</name>
<organism evidence="5 6">
    <name type="scientific">Candidatus Obscuribacter phosphatis</name>
    <dbReference type="NCBI Taxonomy" id="1906157"/>
    <lineage>
        <taxon>Bacteria</taxon>
        <taxon>Bacillati</taxon>
        <taxon>Candidatus Melainabacteria</taxon>
        <taxon>Candidatus Obscuribacterales</taxon>
        <taxon>Candidatus Obscuribacteraceae</taxon>
        <taxon>Candidatus Obscuribacter</taxon>
    </lineage>
</organism>